<evidence type="ECO:0000313" key="2">
    <source>
        <dbReference type="Proteomes" id="UP000054279"/>
    </source>
</evidence>
<dbReference type="InterPro" id="IPR001128">
    <property type="entry name" value="Cyt_P450"/>
</dbReference>
<dbReference type="Gene3D" id="1.10.630.10">
    <property type="entry name" value="Cytochrome P450"/>
    <property type="match status" value="1"/>
</dbReference>
<sequence>PTLPIIGNAHLIDKEVPINTYLNLAKKYGPIYQLTFPGPRTSIFVCNHELVDQVCDQKRFVKNPKGALKEVRHLVGDGLFTAYPGEATWGIAHRILIGGFGPAKIKGMFGPMVDIASQLVSKWEVSATYILFGPDHVIDATEDFTRLTFDTITLCAMSYRLNSFYSLETVPFVKAMGDYLVECGNRAMRPGFVQNYLSHSANVKFEEDKK</sequence>
<gene>
    <name evidence="1" type="ORF">M422DRAFT_116848</name>
</gene>
<keyword evidence="2" id="KW-1185">Reference proteome</keyword>
<dbReference type="Pfam" id="PF00067">
    <property type="entry name" value="p450"/>
    <property type="match status" value="1"/>
</dbReference>
<feature type="non-terminal residue" evidence="1">
    <location>
        <position position="1"/>
    </location>
</feature>
<dbReference type="HOGENOM" id="CLU_076688_1_0_1"/>
<dbReference type="GO" id="GO:0005506">
    <property type="term" value="F:iron ion binding"/>
    <property type="evidence" value="ECO:0007669"/>
    <property type="project" value="InterPro"/>
</dbReference>
<dbReference type="OrthoDB" id="1470350at2759"/>
<dbReference type="Proteomes" id="UP000054279">
    <property type="component" value="Unassembled WGS sequence"/>
</dbReference>
<evidence type="ECO:0008006" key="3">
    <source>
        <dbReference type="Google" id="ProtNLM"/>
    </source>
</evidence>
<protein>
    <recommendedName>
        <fullName evidence="3">Cytochrome P450</fullName>
    </recommendedName>
</protein>
<reference evidence="1 2" key="1">
    <citation type="submission" date="2014-06" db="EMBL/GenBank/DDBJ databases">
        <title>Evolutionary Origins and Diversification of the Mycorrhizal Mutualists.</title>
        <authorList>
            <consortium name="DOE Joint Genome Institute"/>
            <consortium name="Mycorrhizal Genomics Consortium"/>
            <person name="Kohler A."/>
            <person name="Kuo A."/>
            <person name="Nagy L.G."/>
            <person name="Floudas D."/>
            <person name="Copeland A."/>
            <person name="Barry K.W."/>
            <person name="Cichocki N."/>
            <person name="Veneault-Fourrey C."/>
            <person name="LaButti K."/>
            <person name="Lindquist E.A."/>
            <person name="Lipzen A."/>
            <person name="Lundell T."/>
            <person name="Morin E."/>
            <person name="Murat C."/>
            <person name="Riley R."/>
            <person name="Ohm R."/>
            <person name="Sun H."/>
            <person name="Tunlid A."/>
            <person name="Henrissat B."/>
            <person name="Grigoriev I.V."/>
            <person name="Hibbett D.S."/>
            <person name="Martin F."/>
        </authorList>
    </citation>
    <scope>NUCLEOTIDE SEQUENCE [LARGE SCALE GENOMIC DNA]</scope>
    <source>
        <strain evidence="1 2">SS14</strain>
    </source>
</reference>
<proteinExistence type="predicted"/>
<name>A0A0C9UCX0_SPHS4</name>
<dbReference type="SUPFAM" id="SSF48264">
    <property type="entry name" value="Cytochrome P450"/>
    <property type="match status" value="1"/>
</dbReference>
<evidence type="ECO:0000313" key="1">
    <source>
        <dbReference type="EMBL" id="KIJ22895.1"/>
    </source>
</evidence>
<organism evidence="1 2">
    <name type="scientific">Sphaerobolus stellatus (strain SS14)</name>
    <dbReference type="NCBI Taxonomy" id="990650"/>
    <lineage>
        <taxon>Eukaryota</taxon>
        <taxon>Fungi</taxon>
        <taxon>Dikarya</taxon>
        <taxon>Basidiomycota</taxon>
        <taxon>Agaricomycotina</taxon>
        <taxon>Agaricomycetes</taxon>
        <taxon>Phallomycetidae</taxon>
        <taxon>Geastrales</taxon>
        <taxon>Sphaerobolaceae</taxon>
        <taxon>Sphaerobolus</taxon>
    </lineage>
</organism>
<accession>A0A0C9UCX0</accession>
<dbReference type="GO" id="GO:0004497">
    <property type="term" value="F:monooxygenase activity"/>
    <property type="evidence" value="ECO:0007669"/>
    <property type="project" value="InterPro"/>
</dbReference>
<dbReference type="GO" id="GO:0016705">
    <property type="term" value="F:oxidoreductase activity, acting on paired donors, with incorporation or reduction of molecular oxygen"/>
    <property type="evidence" value="ECO:0007669"/>
    <property type="project" value="InterPro"/>
</dbReference>
<dbReference type="AlphaFoldDB" id="A0A0C9UCX0"/>
<feature type="non-terminal residue" evidence="1">
    <location>
        <position position="210"/>
    </location>
</feature>
<dbReference type="InterPro" id="IPR036396">
    <property type="entry name" value="Cyt_P450_sf"/>
</dbReference>
<dbReference type="GO" id="GO:0020037">
    <property type="term" value="F:heme binding"/>
    <property type="evidence" value="ECO:0007669"/>
    <property type="project" value="InterPro"/>
</dbReference>
<dbReference type="EMBL" id="KN837892">
    <property type="protein sequence ID" value="KIJ22895.1"/>
    <property type="molecule type" value="Genomic_DNA"/>
</dbReference>